<organism evidence="1 2">
    <name type="scientific">Epilithonimonas xixisoli</name>
    <dbReference type="NCBI Taxonomy" id="1476462"/>
    <lineage>
        <taxon>Bacteria</taxon>
        <taxon>Pseudomonadati</taxon>
        <taxon>Bacteroidota</taxon>
        <taxon>Flavobacteriia</taxon>
        <taxon>Flavobacteriales</taxon>
        <taxon>Weeksellaceae</taxon>
        <taxon>Chryseobacterium group</taxon>
        <taxon>Epilithonimonas</taxon>
    </lineage>
</organism>
<comment type="caution">
    <text evidence="1">The sequence shown here is derived from an EMBL/GenBank/DDBJ whole genome shotgun (WGS) entry which is preliminary data.</text>
</comment>
<dbReference type="Proteomes" id="UP000295313">
    <property type="component" value="Unassembled WGS sequence"/>
</dbReference>
<dbReference type="RefSeq" id="WP_133943245.1">
    <property type="nucleotide sequence ID" value="NZ_SOEO01000001.1"/>
</dbReference>
<dbReference type="EMBL" id="SOEO01000001">
    <property type="protein sequence ID" value="TDX86588.1"/>
    <property type="molecule type" value="Genomic_DNA"/>
</dbReference>
<dbReference type="OrthoDB" id="1264643at2"/>
<name>A0A4R8I949_9FLAO</name>
<reference evidence="1 2" key="1">
    <citation type="submission" date="2019-03" db="EMBL/GenBank/DDBJ databases">
        <title>Genomic Encyclopedia of Type Strains, Phase III (KMG-III): the genomes of soil and plant-associated and newly described type strains.</title>
        <authorList>
            <person name="Whitman W."/>
        </authorList>
    </citation>
    <scope>NUCLEOTIDE SEQUENCE [LARGE SCALE GENOMIC DNA]</scope>
    <source>
        <strain evidence="1 2">CGMCC 1.12802</strain>
    </source>
</reference>
<proteinExistence type="predicted"/>
<accession>A0A4R8I949</accession>
<sequence length="72" mass="8376">MNISYYDFKNLPDQSQRDIVVNQGLLMNETIKNKLRFSLYELSSFSVEVVYNTSDNRITGLNVFQNKSAYSN</sequence>
<evidence type="ECO:0000313" key="2">
    <source>
        <dbReference type="Proteomes" id="UP000295313"/>
    </source>
</evidence>
<evidence type="ECO:0000313" key="1">
    <source>
        <dbReference type="EMBL" id="TDX86588.1"/>
    </source>
</evidence>
<keyword evidence="2" id="KW-1185">Reference proteome</keyword>
<gene>
    <name evidence="1" type="ORF">B0I22_0724</name>
</gene>
<dbReference type="AlphaFoldDB" id="A0A4R8I949"/>
<protein>
    <submittedName>
        <fullName evidence="1">Uncharacterized protein</fullName>
    </submittedName>
</protein>